<dbReference type="Proteomes" id="UP000324800">
    <property type="component" value="Unassembled WGS sequence"/>
</dbReference>
<organism evidence="1 2">
    <name type="scientific">Streblomastix strix</name>
    <dbReference type="NCBI Taxonomy" id="222440"/>
    <lineage>
        <taxon>Eukaryota</taxon>
        <taxon>Metamonada</taxon>
        <taxon>Preaxostyla</taxon>
        <taxon>Oxymonadida</taxon>
        <taxon>Streblomastigidae</taxon>
        <taxon>Streblomastix</taxon>
    </lineage>
</organism>
<evidence type="ECO:0008006" key="3">
    <source>
        <dbReference type="Google" id="ProtNLM"/>
    </source>
</evidence>
<protein>
    <recommendedName>
        <fullName evidence="3">Right handed beta helix domain-containing protein</fullName>
    </recommendedName>
</protein>
<sequence length="485" mass="52769">MEFVQRHPHHSPIHEAKLTDEQLRFCRIFGPLRLTHQAQRVAIMIIYRYSSQSSIAIVFCGLCGLSPIVQQTSGCLSIIEANCLDMEVNHNREVIQNTTFNQCEAYSGGGMSTQLSNENSILELFNLGFENCSAEFGGGLYALVGYDGQLSFPLSGIPPPDTNYSIIMTSNTKLYTNIQINSITLSTGNIIIQSDGYSPETDEDTYNKQSISTSSFSNSLFTISETGDLSLLGLHFDNLNPSSTNALISIRSSDNAQQPKITIIDCEFNQDSSSYSSSSSNSSSRVDVNGGAIFLSINNGGQVTISNSYFDQCESRYGGGIDAAIYTGGKMNIIRQCNFTQCKAGTGGGGIQCYISEINSLFILDDVKFDGCISEGPNYSESGGGLNIFMITQAKSIINKVLFINCEAQGGGGMNLQSYSKEISEISNLSFINCKSEDYGGGIFMRISSEAEMAVTDTLQFINCEGNSGGGWWNLLIYVLWHIQN</sequence>
<proteinExistence type="predicted"/>
<comment type="caution">
    <text evidence="1">The sequence shown here is derived from an EMBL/GenBank/DDBJ whole genome shotgun (WGS) entry which is preliminary data.</text>
</comment>
<dbReference type="InterPro" id="IPR011050">
    <property type="entry name" value="Pectin_lyase_fold/virulence"/>
</dbReference>
<dbReference type="EMBL" id="SNRW01017379">
    <property type="protein sequence ID" value="KAA6368413.1"/>
    <property type="molecule type" value="Genomic_DNA"/>
</dbReference>
<accession>A0A5J4UE84</accession>
<reference evidence="1 2" key="1">
    <citation type="submission" date="2019-03" db="EMBL/GenBank/DDBJ databases">
        <title>Single cell metagenomics reveals metabolic interactions within the superorganism composed of flagellate Streblomastix strix and complex community of Bacteroidetes bacteria on its surface.</title>
        <authorList>
            <person name="Treitli S.C."/>
            <person name="Kolisko M."/>
            <person name="Husnik F."/>
            <person name="Keeling P."/>
            <person name="Hampl V."/>
        </authorList>
    </citation>
    <scope>NUCLEOTIDE SEQUENCE [LARGE SCALE GENOMIC DNA]</scope>
    <source>
        <strain evidence="1">ST1C</strain>
    </source>
</reference>
<dbReference type="SUPFAM" id="SSF51126">
    <property type="entry name" value="Pectin lyase-like"/>
    <property type="match status" value="1"/>
</dbReference>
<evidence type="ECO:0000313" key="2">
    <source>
        <dbReference type="Proteomes" id="UP000324800"/>
    </source>
</evidence>
<evidence type="ECO:0000313" key="1">
    <source>
        <dbReference type="EMBL" id="KAA6368413.1"/>
    </source>
</evidence>
<dbReference type="OrthoDB" id="10693253at2759"/>
<name>A0A5J4UE84_9EUKA</name>
<gene>
    <name evidence="1" type="ORF">EZS28_036060</name>
</gene>
<dbReference type="AlphaFoldDB" id="A0A5J4UE84"/>